<dbReference type="EMBL" id="BK015846">
    <property type="protein sequence ID" value="DAE27863.1"/>
    <property type="molecule type" value="Genomic_DNA"/>
</dbReference>
<accession>A0A8S5R938</accession>
<proteinExistence type="predicted"/>
<protein>
    <submittedName>
        <fullName evidence="1">Uncharacterized protein</fullName>
    </submittedName>
</protein>
<sequence length="105" mass="11734">MRFYLFFANYLYGKSLKCKRFPSPSSETDILEYAYNIVQTNEVGVEIIGTANVTDGKAYGYSPGLILHNYDTCAILLVNFTNGNIQTNICTRAGGWKGWKEFAGV</sequence>
<name>A0A8S5R938_9VIRU</name>
<organism evidence="1">
    <name type="scientific">virus sp. ctDYl1</name>
    <dbReference type="NCBI Taxonomy" id="2826795"/>
    <lineage>
        <taxon>Viruses</taxon>
    </lineage>
</organism>
<evidence type="ECO:0000313" key="1">
    <source>
        <dbReference type="EMBL" id="DAE27863.1"/>
    </source>
</evidence>
<reference evidence="1" key="1">
    <citation type="journal article" date="2021" name="Proc. Natl. Acad. Sci. U.S.A.">
        <title>A Catalog of Tens of Thousands of Viruses from Human Metagenomes Reveals Hidden Associations with Chronic Diseases.</title>
        <authorList>
            <person name="Tisza M.J."/>
            <person name="Buck C.B."/>
        </authorList>
    </citation>
    <scope>NUCLEOTIDE SEQUENCE</scope>
    <source>
        <strain evidence="1">CtDYl1</strain>
    </source>
</reference>